<evidence type="ECO:0000313" key="3">
    <source>
        <dbReference type="Proteomes" id="UP000650533"/>
    </source>
</evidence>
<reference evidence="2" key="1">
    <citation type="submission" date="2020-05" db="EMBL/GenBank/DDBJ databases">
        <title>Evolutionary and genomic comparisons of hybrid uninucleate and nonhybrid Rhizoctonia fungi.</title>
        <authorList>
            <person name="Li C."/>
            <person name="Chen X."/>
        </authorList>
    </citation>
    <scope>NUCLEOTIDE SEQUENCE</scope>
    <source>
        <strain evidence="2">AG-1 IA</strain>
    </source>
</reference>
<feature type="region of interest" description="Disordered" evidence="1">
    <location>
        <begin position="16"/>
        <end position="51"/>
    </location>
</feature>
<sequence length="151" mass="17071">MPSSLFKSLWGLTDVISNSEPESPREHSPDREPPEDSISNPAARLPPPISLNHDLAHTGLTLRSKYKSESIDIQEIICTPHWQPTSFVGLDQSYMKVNFPTIHSLSTTHQGCRKHIEEPIDVDLNQTGKRAMWPTAHESPATFVDSREWFD</sequence>
<dbReference type="Proteomes" id="UP000650533">
    <property type="component" value="Chromosome 12"/>
</dbReference>
<proteinExistence type="predicted"/>
<protein>
    <submittedName>
        <fullName evidence="2">Uncharacterized protein</fullName>
    </submittedName>
</protein>
<evidence type="ECO:0000256" key="1">
    <source>
        <dbReference type="SAM" id="MobiDB-lite"/>
    </source>
</evidence>
<organism evidence="2 3">
    <name type="scientific">Rhizoctonia solani</name>
    <dbReference type="NCBI Taxonomy" id="456999"/>
    <lineage>
        <taxon>Eukaryota</taxon>
        <taxon>Fungi</taxon>
        <taxon>Dikarya</taxon>
        <taxon>Basidiomycota</taxon>
        <taxon>Agaricomycotina</taxon>
        <taxon>Agaricomycetes</taxon>
        <taxon>Cantharellales</taxon>
        <taxon>Ceratobasidiaceae</taxon>
        <taxon>Rhizoctonia</taxon>
    </lineage>
</organism>
<dbReference type="RefSeq" id="XP_043184764.1">
    <property type="nucleotide sequence ID" value="XM_043331254.1"/>
</dbReference>
<name>A0A8H8P6N6_9AGAM</name>
<dbReference type="GeneID" id="67033717"/>
<feature type="compositionally biased region" description="Basic and acidic residues" evidence="1">
    <location>
        <begin position="22"/>
        <end position="34"/>
    </location>
</feature>
<accession>A0A8H8P6N6</accession>
<dbReference type="EMBL" id="CP059669">
    <property type="protein sequence ID" value="QRW24527.1"/>
    <property type="molecule type" value="Genomic_DNA"/>
</dbReference>
<dbReference type="KEGG" id="rsx:RhiXN_11439"/>
<dbReference type="AlphaFoldDB" id="A0A8H8P6N6"/>
<evidence type="ECO:0000313" key="2">
    <source>
        <dbReference type="EMBL" id="QRW24527.1"/>
    </source>
</evidence>
<gene>
    <name evidence="2" type="ORF">RhiXN_11439</name>
</gene>